<sequence length="218" mass="23783">MRTGVLFTLFAGIASLAHADVRIPRNAGGAIHPFAKYRNLALAADASTTAVTTAAPTPTRPVLECFQVAEPVLTPSGVTRRDTSQLPALGSADQVPIEAVTGSDSASSPCSVVLMVHTFANSYGFPFVGNYTPPKCDFDHVVINFTTLVQGRQFDRTGVMYLGDTEVWRTSTAEPTSYGIRWEWLKDMTAFRSLWTQPQTLIFDLENIVDSTYTGARW</sequence>
<protein>
    <submittedName>
        <fullName evidence="1">Uncharacterized protein</fullName>
    </submittedName>
</protein>
<proteinExistence type="predicted"/>
<reference evidence="1" key="1">
    <citation type="submission" date="2022-11" db="EMBL/GenBank/DDBJ databases">
        <title>Genome Sequence of Nemania bipapillata.</title>
        <authorList>
            <person name="Buettner E."/>
        </authorList>
    </citation>
    <scope>NUCLEOTIDE SEQUENCE</scope>
    <source>
        <strain evidence="1">CP14</strain>
    </source>
</reference>
<organism evidence="1 2">
    <name type="scientific">Nemania bipapillata</name>
    <dbReference type="NCBI Taxonomy" id="110536"/>
    <lineage>
        <taxon>Eukaryota</taxon>
        <taxon>Fungi</taxon>
        <taxon>Dikarya</taxon>
        <taxon>Ascomycota</taxon>
        <taxon>Pezizomycotina</taxon>
        <taxon>Sordariomycetes</taxon>
        <taxon>Xylariomycetidae</taxon>
        <taxon>Xylariales</taxon>
        <taxon>Xylariaceae</taxon>
        <taxon>Nemania</taxon>
    </lineage>
</organism>
<dbReference type="Proteomes" id="UP001153334">
    <property type="component" value="Unassembled WGS sequence"/>
</dbReference>
<evidence type="ECO:0000313" key="2">
    <source>
        <dbReference type="Proteomes" id="UP001153334"/>
    </source>
</evidence>
<evidence type="ECO:0000313" key="1">
    <source>
        <dbReference type="EMBL" id="KAJ8105413.1"/>
    </source>
</evidence>
<gene>
    <name evidence="1" type="ORF">ONZ43_g7435</name>
</gene>
<comment type="caution">
    <text evidence="1">The sequence shown here is derived from an EMBL/GenBank/DDBJ whole genome shotgun (WGS) entry which is preliminary data.</text>
</comment>
<keyword evidence="2" id="KW-1185">Reference proteome</keyword>
<dbReference type="EMBL" id="JAPESX010003230">
    <property type="protein sequence ID" value="KAJ8105413.1"/>
    <property type="molecule type" value="Genomic_DNA"/>
</dbReference>
<accession>A0ACC2HRF8</accession>
<name>A0ACC2HRF8_9PEZI</name>